<feature type="non-terminal residue" evidence="1">
    <location>
        <position position="1"/>
    </location>
</feature>
<reference evidence="1 2" key="1">
    <citation type="submission" date="2024-05" db="EMBL/GenBank/DDBJ databases">
        <title>Genome sequencing and assembly of Indian major carp, Cirrhinus mrigala (Hamilton, 1822).</title>
        <authorList>
            <person name="Mohindra V."/>
            <person name="Chowdhury L.M."/>
            <person name="Lal K."/>
            <person name="Jena J.K."/>
        </authorList>
    </citation>
    <scope>NUCLEOTIDE SEQUENCE [LARGE SCALE GENOMIC DNA]</scope>
    <source>
        <strain evidence="1">CM1030</strain>
        <tissue evidence="1">Blood</tissue>
    </source>
</reference>
<dbReference type="Proteomes" id="UP001529510">
    <property type="component" value="Unassembled WGS sequence"/>
</dbReference>
<proteinExistence type="predicted"/>
<name>A0ABD0QBX2_CIRMR</name>
<evidence type="ECO:0000313" key="2">
    <source>
        <dbReference type="Proteomes" id="UP001529510"/>
    </source>
</evidence>
<gene>
    <name evidence="1" type="ORF">M9458_022588</name>
</gene>
<dbReference type="EMBL" id="JAMKFB020000010">
    <property type="protein sequence ID" value="KAL0183213.1"/>
    <property type="molecule type" value="Genomic_DNA"/>
</dbReference>
<feature type="non-terminal residue" evidence="1">
    <location>
        <position position="64"/>
    </location>
</feature>
<sequence length="64" mass="7224">IKYAGADTDTSMVSPPHSFCRQISREEFEQQRVSGSQGAIVELLENIIQDKGMSIKDKKKKLKQ</sequence>
<evidence type="ECO:0000313" key="1">
    <source>
        <dbReference type="EMBL" id="KAL0183213.1"/>
    </source>
</evidence>
<protein>
    <submittedName>
        <fullName evidence="1">Uncharacterized protein</fullName>
    </submittedName>
</protein>
<accession>A0ABD0QBX2</accession>
<comment type="caution">
    <text evidence="1">The sequence shown here is derived from an EMBL/GenBank/DDBJ whole genome shotgun (WGS) entry which is preliminary data.</text>
</comment>
<dbReference type="PANTHER" id="PTHR16206:SF4">
    <property type="entry name" value="PROTEIN LET-99"/>
    <property type="match status" value="1"/>
</dbReference>
<organism evidence="1 2">
    <name type="scientific">Cirrhinus mrigala</name>
    <name type="common">Mrigala</name>
    <dbReference type="NCBI Taxonomy" id="683832"/>
    <lineage>
        <taxon>Eukaryota</taxon>
        <taxon>Metazoa</taxon>
        <taxon>Chordata</taxon>
        <taxon>Craniata</taxon>
        <taxon>Vertebrata</taxon>
        <taxon>Euteleostomi</taxon>
        <taxon>Actinopterygii</taxon>
        <taxon>Neopterygii</taxon>
        <taxon>Teleostei</taxon>
        <taxon>Ostariophysi</taxon>
        <taxon>Cypriniformes</taxon>
        <taxon>Cyprinidae</taxon>
        <taxon>Labeoninae</taxon>
        <taxon>Labeonini</taxon>
        <taxon>Cirrhinus</taxon>
    </lineage>
</organism>
<dbReference type="AlphaFoldDB" id="A0ABD0QBX2"/>
<dbReference type="PANTHER" id="PTHR16206">
    <property type="entry name" value="DEP DOMAIN-CONTAINING"/>
    <property type="match status" value="1"/>
</dbReference>
<keyword evidence="2" id="KW-1185">Reference proteome</keyword>